<dbReference type="PANTHER" id="PTHR13696">
    <property type="entry name" value="P-LOOP CONTAINING NUCLEOSIDE TRIPHOSPHATE HYDROLASE"/>
    <property type="match status" value="1"/>
</dbReference>
<dbReference type="Proteomes" id="UP001295462">
    <property type="component" value="Unassembled WGS sequence"/>
</dbReference>
<sequence>MGIIEQIQRIGESMNTDNASLKEALLESTQVSVTDEDLPDGVNRLVYNHAITKTSLGEDIFRLSKATYLKRISQAIEDGVIAEPIFHNRSHLFTLDQVHQLMEHYGFEKFSDHYNPTVVAVKNYKGGTGKSTTTVTLAVATALDLDLNANVCIVDLDPQGSAARGIISVQNEQDELFLTVADLVCTEHEPDGEVAQLLENGNSFEDIVRAAPFSTHIPNLDVVTAFPTDEKFTDLYWEMNDKEKREQLLTHFACKILPILQEEYDIIYLDLPPQNSPITWAAAEAADMIITPVTPRTYDYASTTSFMLTLADVLQSLPSKGDKIKWLRVLPVNYSENNRQEKKTFERLLRTVGSDMFTMPIKHSPLFLEAASMNRTIFDIRKTESTCTSLQYESAHTSVKDVYRNFINDLRVIAAK</sequence>
<evidence type="ECO:0000313" key="2">
    <source>
        <dbReference type="EMBL" id="CAH1597666.1"/>
    </source>
</evidence>
<dbReference type="AlphaFoldDB" id="A0AAU9QQ87"/>
<proteinExistence type="predicted"/>
<feature type="domain" description="AAA" evidence="1">
    <location>
        <begin position="118"/>
        <end position="315"/>
    </location>
</feature>
<gene>
    <name evidence="2" type="ORF">THF1A12_330008</name>
</gene>
<comment type="caution">
    <text evidence="2">The sequence shown here is derived from an EMBL/GenBank/DDBJ whole genome shotgun (WGS) entry which is preliminary data.</text>
</comment>
<dbReference type="PANTHER" id="PTHR13696:SF98">
    <property type="entry name" value="PLASMID PARTITION PROTEIN A"/>
    <property type="match status" value="1"/>
</dbReference>
<evidence type="ECO:0000313" key="3">
    <source>
        <dbReference type="Proteomes" id="UP001295462"/>
    </source>
</evidence>
<dbReference type="Pfam" id="PF13614">
    <property type="entry name" value="AAA_31"/>
    <property type="match status" value="1"/>
</dbReference>
<dbReference type="SUPFAM" id="SSF52540">
    <property type="entry name" value="P-loop containing nucleoside triphosphate hydrolases"/>
    <property type="match status" value="1"/>
</dbReference>
<reference evidence="2" key="1">
    <citation type="submission" date="2022-01" db="EMBL/GenBank/DDBJ databases">
        <authorList>
            <person name="Lagorce A."/>
        </authorList>
    </citation>
    <scope>NUCLEOTIDE SEQUENCE</scope>
    <source>
        <strain evidence="2">Th15_F1_A12</strain>
    </source>
</reference>
<dbReference type="InterPro" id="IPR027417">
    <property type="entry name" value="P-loop_NTPase"/>
</dbReference>
<dbReference type="InterPro" id="IPR050678">
    <property type="entry name" value="DNA_Partitioning_ATPase"/>
</dbReference>
<organism evidence="2 3">
    <name type="scientific">Vibrio jasicida</name>
    <dbReference type="NCBI Taxonomy" id="766224"/>
    <lineage>
        <taxon>Bacteria</taxon>
        <taxon>Pseudomonadati</taxon>
        <taxon>Pseudomonadota</taxon>
        <taxon>Gammaproteobacteria</taxon>
        <taxon>Vibrionales</taxon>
        <taxon>Vibrionaceae</taxon>
        <taxon>Vibrio</taxon>
    </lineage>
</organism>
<dbReference type="EMBL" id="CAKMUD010000087">
    <property type="protein sequence ID" value="CAH1597666.1"/>
    <property type="molecule type" value="Genomic_DNA"/>
</dbReference>
<dbReference type="RefSeq" id="WP_409589449.1">
    <property type="nucleotide sequence ID" value="NZ_CAKMTZ010000086.1"/>
</dbReference>
<evidence type="ECO:0000259" key="1">
    <source>
        <dbReference type="Pfam" id="PF13614"/>
    </source>
</evidence>
<dbReference type="Gene3D" id="3.40.50.300">
    <property type="entry name" value="P-loop containing nucleotide triphosphate hydrolases"/>
    <property type="match status" value="1"/>
</dbReference>
<protein>
    <submittedName>
        <fullName evidence="2">Chromosome (Plasmid) partitioning protein ParA</fullName>
    </submittedName>
</protein>
<name>A0AAU9QQ87_9VIBR</name>
<dbReference type="InterPro" id="IPR025669">
    <property type="entry name" value="AAA_dom"/>
</dbReference>
<accession>A0AAU9QQ87</accession>
<dbReference type="CDD" id="cd02042">
    <property type="entry name" value="ParAB_family"/>
    <property type="match status" value="1"/>
</dbReference>